<evidence type="ECO:0000256" key="2">
    <source>
        <dbReference type="ARBA" id="ARBA00022801"/>
    </source>
</evidence>
<dbReference type="PROSITE" id="PS50240">
    <property type="entry name" value="TRYPSIN_DOM"/>
    <property type="match status" value="1"/>
</dbReference>
<protein>
    <recommendedName>
        <fullName evidence="8">Peptidase S1 domain-containing protein</fullName>
    </recommendedName>
</protein>
<evidence type="ECO:0000256" key="5">
    <source>
        <dbReference type="ARBA" id="ARBA00024195"/>
    </source>
</evidence>
<sequence length="268" mass="28746">MWKITCVALLALSYGTFVLAGSAESHDSKEDSNVPEVASPSEVKSSGRVINGKDTTIEKHPYAVRIYSTRMGGICGGSVITDKHVLTAAHCFDDGETAKDLTVRVGSTSQSHGGHVFSIKKMVTHPKYDKSVFDYDVAVLTINGSFTGLKNVAVVALQDEVVDVGVLCDGVGWGYINRKKKKTPDTLQYLQLRMLDEDDCADDSVVCAQSPKGSDLCQGDSGGPFVCNKKLTGVTSSGDPKCVGTYKANFAKVRHPPIRAFIRKHAGI</sequence>
<keyword evidence="7" id="KW-0732">Signal</keyword>
<organism evidence="9 10">
    <name type="scientific">Anopheles dirus</name>
    <dbReference type="NCBI Taxonomy" id="7168"/>
    <lineage>
        <taxon>Eukaryota</taxon>
        <taxon>Metazoa</taxon>
        <taxon>Ecdysozoa</taxon>
        <taxon>Arthropoda</taxon>
        <taxon>Hexapoda</taxon>
        <taxon>Insecta</taxon>
        <taxon>Pterygota</taxon>
        <taxon>Neoptera</taxon>
        <taxon>Endopterygota</taxon>
        <taxon>Diptera</taxon>
        <taxon>Nematocera</taxon>
        <taxon>Culicoidea</taxon>
        <taxon>Culicidae</taxon>
        <taxon>Anophelinae</taxon>
        <taxon>Anopheles</taxon>
    </lineage>
</organism>
<keyword evidence="1" id="KW-0645">Protease</keyword>
<dbReference type="InterPro" id="IPR050430">
    <property type="entry name" value="Peptidase_S1"/>
</dbReference>
<evidence type="ECO:0000259" key="8">
    <source>
        <dbReference type="PROSITE" id="PS50240"/>
    </source>
</evidence>
<keyword evidence="2" id="KW-0378">Hydrolase</keyword>
<dbReference type="VEuPathDB" id="VectorBase:ADIR000198"/>
<evidence type="ECO:0000256" key="7">
    <source>
        <dbReference type="SAM" id="SignalP"/>
    </source>
</evidence>
<evidence type="ECO:0000313" key="10">
    <source>
        <dbReference type="Proteomes" id="UP000075884"/>
    </source>
</evidence>
<dbReference type="InterPro" id="IPR001314">
    <property type="entry name" value="Peptidase_S1A"/>
</dbReference>
<dbReference type="SMART" id="SM00020">
    <property type="entry name" value="Tryp_SPc"/>
    <property type="match status" value="1"/>
</dbReference>
<comment type="similarity">
    <text evidence="5">Belongs to the peptidase S1 family. CLIP subfamily.</text>
</comment>
<dbReference type="InterPro" id="IPR043504">
    <property type="entry name" value="Peptidase_S1_PA_chymotrypsin"/>
</dbReference>
<dbReference type="AlphaFoldDB" id="A0A182MXU5"/>
<evidence type="ECO:0000256" key="6">
    <source>
        <dbReference type="SAM" id="MobiDB-lite"/>
    </source>
</evidence>
<feature type="domain" description="Peptidase S1" evidence="8">
    <location>
        <begin position="49"/>
        <end position="267"/>
    </location>
</feature>
<dbReference type="Gene3D" id="2.40.10.10">
    <property type="entry name" value="Trypsin-like serine proteases"/>
    <property type="match status" value="1"/>
</dbReference>
<reference evidence="10" key="1">
    <citation type="submission" date="2013-03" db="EMBL/GenBank/DDBJ databases">
        <title>The Genome Sequence of Anopheles dirus WRAIR2.</title>
        <authorList>
            <consortium name="The Broad Institute Genomics Platform"/>
            <person name="Neafsey D.E."/>
            <person name="Walton C."/>
            <person name="Walker B."/>
            <person name="Young S.K."/>
            <person name="Zeng Q."/>
            <person name="Gargeya S."/>
            <person name="Fitzgerald M."/>
            <person name="Haas B."/>
            <person name="Abouelleil A."/>
            <person name="Allen A.W."/>
            <person name="Alvarado L."/>
            <person name="Arachchi H.M."/>
            <person name="Berlin A.M."/>
            <person name="Chapman S.B."/>
            <person name="Gainer-Dewar J."/>
            <person name="Goldberg J."/>
            <person name="Griggs A."/>
            <person name="Gujja S."/>
            <person name="Hansen M."/>
            <person name="Howarth C."/>
            <person name="Imamovic A."/>
            <person name="Ireland A."/>
            <person name="Larimer J."/>
            <person name="McCowan C."/>
            <person name="Murphy C."/>
            <person name="Pearson M."/>
            <person name="Poon T.W."/>
            <person name="Priest M."/>
            <person name="Roberts A."/>
            <person name="Saif S."/>
            <person name="Shea T."/>
            <person name="Sisk P."/>
            <person name="Sykes S."/>
            <person name="Wortman J."/>
            <person name="Nusbaum C."/>
            <person name="Birren B."/>
        </authorList>
    </citation>
    <scope>NUCLEOTIDE SEQUENCE [LARGE SCALE GENOMIC DNA]</scope>
    <source>
        <strain evidence="10">WRAIR2</strain>
    </source>
</reference>
<dbReference type="FunFam" id="2.40.10.10:FF:000034">
    <property type="entry name" value="Eupolytin"/>
    <property type="match status" value="1"/>
</dbReference>
<dbReference type="InterPro" id="IPR001254">
    <property type="entry name" value="Trypsin_dom"/>
</dbReference>
<reference evidence="9" key="2">
    <citation type="submission" date="2020-05" db="UniProtKB">
        <authorList>
            <consortium name="EnsemblMetazoa"/>
        </authorList>
    </citation>
    <scope>IDENTIFICATION</scope>
    <source>
        <strain evidence="9">WRAIR2</strain>
    </source>
</reference>
<dbReference type="PANTHER" id="PTHR24276">
    <property type="entry name" value="POLYSERASE-RELATED"/>
    <property type="match status" value="1"/>
</dbReference>
<evidence type="ECO:0000256" key="3">
    <source>
        <dbReference type="ARBA" id="ARBA00022825"/>
    </source>
</evidence>
<dbReference type="PROSITE" id="PS00134">
    <property type="entry name" value="TRYPSIN_HIS"/>
    <property type="match status" value="1"/>
</dbReference>
<feature type="chain" id="PRO_5008128977" description="Peptidase S1 domain-containing protein" evidence="7">
    <location>
        <begin position="21"/>
        <end position="268"/>
    </location>
</feature>
<dbReference type="SUPFAM" id="SSF50494">
    <property type="entry name" value="Trypsin-like serine proteases"/>
    <property type="match status" value="1"/>
</dbReference>
<dbReference type="PRINTS" id="PR00722">
    <property type="entry name" value="CHYMOTRYPSIN"/>
</dbReference>
<accession>A0A182MXU5</accession>
<keyword evidence="3" id="KW-0720">Serine protease</keyword>
<dbReference type="STRING" id="7168.A0A182MXU5"/>
<feature type="region of interest" description="Disordered" evidence="6">
    <location>
        <begin position="25"/>
        <end position="50"/>
    </location>
</feature>
<dbReference type="InterPro" id="IPR009003">
    <property type="entry name" value="Peptidase_S1_PA"/>
</dbReference>
<dbReference type="InterPro" id="IPR018114">
    <property type="entry name" value="TRYPSIN_HIS"/>
</dbReference>
<feature type="signal peptide" evidence="7">
    <location>
        <begin position="1"/>
        <end position="20"/>
    </location>
</feature>
<dbReference type="EnsemblMetazoa" id="ADIR000198-RA">
    <property type="protein sequence ID" value="ADIR000198-PA"/>
    <property type="gene ID" value="ADIR000198"/>
</dbReference>
<dbReference type="Pfam" id="PF00089">
    <property type="entry name" value="Trypsin"/>
    <property type="match status" value="1"/>
</dbReference>
<dbReference type="PANTHER" id="PTHR24276:SF96">
    <property type="entry name" value="PEPTIDASE S1 DOMAIN-CONTAINING PROTEIN"/>
    <property type="match status" value="1"/>
</dbReference>
<dbReference type="GO" id="GO:0006508">
    <property type="term" value="P:proteolysis"/>
    <property type="evidence" value="ECO:0007669"/>
    <property type="project" value="UniProtKB-KW"/>
</dbReference>
<dbReference type="CDD" id="cd00190">
    <property type="entry name" value="Tryp_SPc"/>
    <property type="match status" value="1"/>
</dbReference>
<dbReference type="GO" id="GO:0004252">
    <property type="term" value="F:serine-type endopeptidase activity"/>
    <property type="evidence" value="ECO:0007669"/>
    <property type="project" value="InterPro"/>
</dbReference>
<evidence type="ECO:0000256" key="1">
    <source>
        <dbReference type="ARBA" id="ARBA00022670"/>
    </source>
</evidence>
<evidence type="ECO:0000313" key="9">
    <source>
        <dbReference type="EnsemblMetazoa" id="ADIR000198-PA"/>
    </source>
</evidence>
<proteinExistence type="inferred from homology"/>
<name>A0A182MXU5_9DIPT</name>
<evidence type="ECO:0000256" key="4">
    <source>
        <dbReference type="ARBA" id="ARBA00023157"/>
    </source>
</evidence>
<dbReference type="Proteomes" id="UP000075884">
    <property type="component" value="Unassembled WGS sequence"/>
</dbReference>
<keyword evidence="10" id="KW-1185">Reference proteome</keyword>
<keyword evidence="4" id="KW-1015">Disulfide bond</keyword>